<dbReference type="RefSeq" id="WP_011993719.1">
    <property type="nucleotide sequence ID" value="NC_009718.1"/>
</dbReference>
<dbReference type="EMBL" id="CP000771">
    <property type="protein sequence ID" value="ABS60400.1"/>
    <property type="molecule type" value="Genomic_DNA"/>
</dbReference>
<keyword evidence="2" id="KW-1185">Reference proteome</keyword>
<evidence type="ECO:0008006" key="3">
    <source>
        <dbReference type="Google" id="ProtNLM"/>
    </source>
</evidence>
<proteinExistence type="predicted"/>
<organism evidence="1 2">
    <name type="scientific">Fervidobacterium nodosum (strain ATCC 35602 / DSM 5306 / Rt17-B1)</name>
    <dbReference type="NCBI Taxonomy" id="381764"/>
    <lineage>
        <taxon>Bacteria</taxon>
        <taxon>Thermotogati</taxon>
        <taxon>Thermotogota</taxon>
        <taxon>Thermotogae</taxon>
        <taxon>Thermotogales</taxon>
        <taxon>Fervidobacteriaceae</taxon>
        <taxon>Fervidobacterium</taxon>
    </lineage>
</organism>
<evidence type="ECO:0000313" key="1">
    <source>
        <dbReference type="EMBL" id="ABS60400.1"/>
    </source>
</evidence>
<protein>
    <recommendedName>
        <fullName evidence="3">Outer membrane protein beta-barrel domain-containing protein</fullName>
    </recommendedName>
</protein>
<reference evidence="1 2" key="2">
    <citation type="journal article" date="2009" name="Proc. Natl. Acad. Sci. U.S.A.">
        <title>On the chimeric nature, thermophilic origin, and phylogenetic placement of the Thermotogales.</title>
        <authorList>
            <person name="Zhaxybayeva O."/>
            <person name="Swithers K.S."/>
            <person name="Lapierre P."/>
            <person name="Fournier G.P."/>
            <person name="Bickhart D.M."/>
            <person name="DeBoy R.T."/>
            <person name="Nelson K.E."/>
            <person name="Nesbo C.L."/>
            <person name="Doolittle W.F."/>
            <person name="Gogarten J.P."/>
            <person name="Noll K.M."/>
        </authorList>
    </citation>
    <scope>NUCLEOTIDE SEQUENCE [LARGE SCALE GENOMIC DNA]</scope>
    <source>
        <strain evidence="2">ATCC 35602 / DSM 5306 / Rt17-B1</strain>
    </source>
</reference>
<name>A7HKG7_FERNB</name>
<dbReference type="OrthoDB" id="46822at2"/>
<dbReference type="AlphaFoldDB" id="A7HKG7"/>
<dbReference type="Proteomes" id="UP000002415">
    <property type="component" value="Chromosome"/>
</dbReference>
<evidence type="ECO:0000313" key="2">
    <source>
        <dbReference type="Proteomes" id="UP000002415"/>
    </source>
</evidence>
<sequence>MAESKKVLYVISAVLLLSFSLGFAFEFGGGGPMVLYFPGGSLLSLKYINVPILDFSDFQSGVFAIGGYGYGGLPGKMSSGGYGFAGESEITKDGAKYKLEISGGYGGGYSNISFGPIGLIAGLGFGSFDIALSRKVNEDNTSLTDLKNGTLEGYIGANISYLSISGSLALALKISNFAELQAGAMVFAGYSIDGWQVNGKQLTGIIQNDYKFLLNYALYGGIGFGF</sequence>
<accession>A7HKG7</accession>
<dbReference type="eggNOG" id="ENOG502ZE7M">
    <property type="taxonomic scope" value="Bacteria"/>
</dbReference>
<reference evidence="1 2" key="1">
    <citation type="submission" date="2007-07" db="EMBL/GenBank/DDBJ databases">
        <title>Complete sequence of Fervidobacterium nodosum Rt17-B1.</title>
        <authorList>
            <consortium name="US DOE Joint Genome Institute"/>
            <person name="Copeland A."/>
            <person name="Lucas S."/>
            <person name="Lapidus A."/>
            <person name="Barry K."/>
            <person name="Glavina del Rio T."/>
            <person name="Dalin E."/>
            <person name="Tice H."/>
            <person name="Pitluck S."/>
            <person name="Saunders E."/>
            <person name="Brettin T."/>
            <person name="Bruce D."/>
            <person name="Detter J.C."/>
            <person name="Han C."/>
            <person name="Schmutz J."/>
            <person name="Larimer F."/>
            <person name="Land M."/>
            <person name="Hauser L."/>
            <person name="Kyrpides N."/>
            <person name="Mikhailova N."/>
            <person name="Nelson K."/>
            <person name="Gogarten J.P."/>
            <person name="Noll K."/>
            <person name="Richardson P."/>
        </authorList>
    </citation>
    <scope>NUCLEOTIDE SEQUENCE [LARGE SCALE GENOMIC DNA]</scope>
    <source>
        <strain evidence="2">ATCC 35602 / DSM 5306 / Rt17-B1</strain>
    </source>
</reference>
<gene>
    <name evidence="1" type="ordered locus">Fnod_0537</name>
</gene>
<dbReference type="HOGENOM" id="CLU_1223229_0_0_0"/>
<dbReference type="KEGG" id="fno:Fnod_0537"/>